<dbReference type="Proteomes" id="UP000325372">
    <property type="component" value="Unassembled WGS sequence"/>
</dbReference>
<dbReference type="RefSeq" id="WP_150864634.1">
    <property type="nucleotide sequence ID" value="NZ_VYXP01000006.1"/>
</dbReference>
<feature type="domain" description="AB hydrolase-1" evidence="3">
    <location>
        <begin position="43"/>
        <end position="169"/>
    </location>
</feature>
<dbReference type="PANTHER" id="PTHR43798">
    <property type="entry name" value="MONOACYLGLYCEROL LIPASE"/>
    <property type="match status" value="1"/>
</dbReference>
<dbReference type="PRINTS" id="PR00111">
    <property type="entry name" value="ABHYDROLASE"/>
</dbReference>
<evidence type="ECO:0000313" key="4">
    <source>
        <dbReference type="EMBL" id="KAA9130996.1"/>
    </source>
</evidence>
<dbReference type="SUPFAM" id="SSF53474">
    <property type="entry name" value="alpha/beta-Hydrolases"/>
    <property type="match status" value="1"/>
</dbReference>
<proteinExistence type="inferred from homology"/>
<evidence type="ECO:0000313" key="5">
    <source>
        <dbReference type="Proteomes" id="UP000325372"/>
    </source>
</evidence>
<sequence>MSQVATDTPAVAGSSAGRETRIELPWGRLAALRFGAPTGRRALCLHGWMDNAASFIPLAPYLCADDALDMVALDLAGHGRSAHRPETSRYYFADYLFDIDRVLDELGWDDCTVIGHSLGAALGSAFAAAAPERVNALVMLDGLGLVTEPAEKAAERLRNAMRATRKPREHRRRFATLEDAAAIRQANNPMSDTAALLLAERALAPADDGWRWRTDARAMWPSPVFMTEPQSDAILDAIECPVLTVHTPVVERWTSAELVASRLGRLKCGNDVRLQGGHHVHMDAPEPVASAINDFLKTLEPDHD</sequence>
<evidence type="ECO:0000256" key="2">
    <source>
        <dbReference type="ARBA" id="ARBA00022801"/>
    </source>
</evidence>
<organism evidence="4 5">
    <name type="scientific">Marinihelvus fidelis</name>
    <dbReference type="NCBI Taxonomy" id="2613842"/>
    <lineage>
        <taxon>Bacteria</taxon>
        <taxon>Pseudomonadati</taxon>
        <taxon>Pseudomonadota</taxon>
        <taxon>Gammaproteobacteria</taxon>
        <taxon>Chromatiales</taxon>
        <taxon>Wenzhouxiangellaceae</taxon>
        <taxon>Marinihelvus</taxon>
    </lineage>
</organism>
<protein>
    <submittedName>
        <fullName evidence="4">Alpha/beta hydrolase</fullName>
    </submittedName>
</protein>
<accession>A0A5N0TB04</accession>
<dbReference type="InterPro" id="IPR029058">
    <property type="entry name" value="AB_hydrolase_fold"/>
</dbReference>
<dbReference type="AlphaFoldDB" id="A0A5N0TB04"/>
<name>A0A5N0TB04_9GAMM</name>
<keyword evidence="2 4" id="KW-0378">Hydrolase</keyword>
<dbReference type="GO" id="GO:0016787">
    <property type="term" value="F:hydrolase activity"/>
    <property type="evidence" value="ECO:0007669"/>
    <property type="project" value="UniProtKB-KW"/>
</dbReference>
<dbReference type="PRINTS" id="PR00412">
    <property type="entry name" value="EPOXHYDRLASE"/>
</dbReference>
<dbReference type="InterPro" id="IPR000073">
    <property type="entry name" value="AB_hydrolase_1"/>
</dbReference>
<dbReference type="EMBL" id="VYXP01000006">
    <property type="protein sequence ID" value="KAA9130996.1"/>
    <property type="molecule type" value="Genomic_DNA"/>
</dbReference>
<gene>
    <name evidence="4" type="ORF">F3N42_11650</name>
</gene>
<comment type="caution">
    <text evidence="4">The sequence shown here is derived from an EMBL/GenBank/DDBJ whole genome shotgun (WGS) entry which is preliminary data.</text>
</comment>
<dbReference type="GO" id="GO:0016020">
    <property type="term" value="C:membrane"/>
    <property type="evidence" value="ECO:0007669"/>
    <property type="project" value="TreeGrafter"/>
</dbReference>
<evidence type="ECO:0000259" key="3">
    <source>
        <dbReference type="Pfam" id="PF00561"/>
    </source>
</evidence>
<dbReference type="Pfam" id="PF00561">
    <property type="entry name" value="Abhydrolase_1"/>
    <property type="match status" value="1"/>
</dbReference>
<evidence type="ECO:0000256" key="1">
    <source>
        <dbReference type="ARBA" id="ARBA00008645"/>
    </source>
</evidence>
<keyword evidence="5" id="KW-1185">Reference proteome</keyword>
<comment type="similarity">
    <text evidence="1">Belongs to the AB hydrolase superfamily.</text>
</comment>
<reference evidence="4 5" key="1">
    <citation type="submission" date="2019-09" db="EMBL/GenBank/DDBJ databases">
        <title>Wenzhouxiangella sp. Genome sequencing and assembly.</title>
        <authorList>
            <person name="Zhang R."/>
        </authorList>
    </citation>
    <scope>NUCLEOTIDE SEQUENCE [LARGE SCALE GENOMIC DNA]</scope>
    <source>
        <strain evidence="4 5">W260</strain>
    </source>
</reference>
<dbReference type="InterPro" id="IPR050266">
    <property type="entry name" value="AB_hydrolase_sf"/>
</dbReference>
<dbReference type="InterPro" id="IPR000639">
    <property type="entry name" value="Epox_hydrolase-like"/>
</dbReference>
<dbReference type="PANTHER" id="PTHR43798:SF14">
    <property type="entry name" value="SERINE HYDROLASE-LIKE PROTEIN DDB_G0286239"/>
    <property type="match status" value="1"/>
</dbReference>
<dbReference type="Gene3D" id="3.40.50.1820">
    <property type="entry name" value="alpha/beta hydrolase"/>
    <property type="match status" value="1"/>
</dbReference>